<dbReference type="Proteomes" id="UP000032266">
    <property type="component" value="Chromosome"/>
</dbReference>
<evidence type="ECO:0000259" key="2">
    <source>
        <dbReference type="Pfam" id="PF07331"/>
    </source>
</evidence>
<dbReference type="STRING" id="1445510.YC6258_01853"/>
<reference evidence="3 4" key="1">
    <citation type="submission" date="2014-01" db="EMBL/GenBank/DDBJ databases">
        <title>Full genme sequencing of cellulolytic bacterium Gynuella sunshinyii YC6258T gen. nov., sp. nov.</title>
        <authorList>
            <person name="Khan H."/>
            <person name="Chung E.J."/>
            <person name="Chung Y.R."/>
        </authorList>
    </citation>
    <scope>NUCLEOTIDE SEQUENCE [LARGE SCALE GENOMIC DNA]</scope>
    <source>
        <strain evidence="3 4">YC6258</strain>
    </source>
</reference>
<evidence type="ECO:0000256" key="1">
    <source>
        <dbReference type="SAM" id="Phobius"/>
    </source>
</evidence>
<feature type="transmembrane region" description="Helical" evidence="1">
    <location>
        <begin position="64"/>
        <end position="84"/>
    </location>
</feature>
<organism evidence="3 4">
    <name type="scientific">Gynuella sunshinyii YC6258</name>
    <dbReference type="NCBI Taxonomy" id="1445510"/>
    <lineage>
        <taxon>Bacteria</taxon>
        <taxon>Pseudomonadati</taxon>
        <taxon>Pseudomonadota</taxon>
        <taxon>Gammaproteobacteria</taxon>
        <taxon>Oceanospirillales</taxon>
        <taxon>Saccharospirillaceae</taxon>
        <taxon>Gynuella</taxon>
    </lineage>
</organism>
<name>A0A0C5VH03_9GAMM</name>
<dbReference type="InterPro" id="IPR009936">
    <property type="entry name" value="DUF1468"/>
</dbReference>
<dbReference type="KEGG" id="gsn:YC6258_01853"/>
<feature type="transmembrane region" description="Helical" evidence="1">
    <location>
        <begin position="23"/>
        <end position="44"/>
    </location>
</feature>
<proteinExistence type="predicted"/>
<dbReference type="RefSeq" id="WP_044616553.1">
    <property type="nucleotide sequence ID" value="NZ_CP007142.1"/>
</dbReference>
<sequence length="145" mass="16904">MNTSGIFSVVIEFDQSHLFFPRIIEWLLLIMFLLIMVYQGIPYLREVRSGTRSLPFVSGPLDLVRFFGTLMLTILYFVMMQVVGDLFPNTGMGFLLTSIPYMFLLSLLYLHQRDRRHLLYVTATSILAPVIVWFILARLFYITLP</sequence>
<keyword evidence="4" id="KW-1185">Reference proteome</keyword>
<evidence type="ECO:0000313" key="4">
    <source>
        <dbReference type="Proteomes" id="UP000032266"/>
    </source>
</evidence>
<dbReference type="OrthoDB" id="6088936at2"/>
<protein>
    <recommendedName>
        <fullName evidence="2">DUF1468 domain-containing protein</fullName>
    </recommendedName>
</protein>
<feature type="transmembrane region" description="Helical" evidence="1">
    <location>
        <begin position="117"/>
        <end position="141"/>
    </location>
</feature>
<dbReference type="AlphaFoldDB" id="A0A0C5VH03"/>
<feature type="domain" description="DUF1468" evidence="2">
    <location>
        <begin position="19"/>
        <end position="145"/>
    </location>
</feature>
<evidence type="ECO:0000313" key="3">
    <source>
        <dbReference type="EMBL" id="AJQ93897.1"/>
    </source>
</evidence>
<dbReference type="Pfam" id="PF07331">
    <property type="entry name" value="TctB"/>
    <property type="match status" value="1"/>
</dbReference>
<keyword evidence="1" id="KW-1133">Transmembrane helix</keyword>
<accession>A0A0C5VH03</accession>
<dbReference type="EMBL" id="CP007142">
    <property type="protein sequence ID" value="AJQ93897.1"/>
    <property type="molecule type" value="Genomic_DNA"/>
</dbReference>
<gene>
    <name evidence="3" type="ORF">YC6258_01853</name>
</gene>
<keyword evidence="1" id="KW-0812">Transmembrane</keyword>
<dbReference type="HOGENOM" id="CLU_1824407_0_0_6"/>
<keyword evidence="1" id="KW-0472">Membrane</keyword>
<feature type="transmembrane region" description="Helical" evidence="1">
    <location>
        <begin position="90"/>
        <end position="110"/>
    </location>
</feature>